<keyword evidence="3 10" id="KW-0285">Flavoprotein</keyword>
<feature type="binding site" evidence="11">
    <location>
        <position position="284"/>
    </location>
    <ligand>
        <name>Mg(2+)</name>
        <dbReference type="ChEBI" id="CHEBI:18420"/>
    </ligand>
</feature>
<evidence type="ECO:0000256" key="8">
    <source>
        <dbReference type="ARBA" id="ARBA00031306"/>
    </source>
</evidence>
<dbReference type="Proteomes" id="UP000184092">
    <property type="component" value="Unassembled WGS sequence"/>
</dbReference>
<evidence type="ECO:0000256" key="11">
    <source>
        <dbReference type="PIRSR" id="PIRSR006268-2"/>
    </source>
</evidence>
<name>A0A1M7KVI5_9FLAO</name>
<evidence type="ECO:0000256" key="4">
    <source>
        <dbReference type="ARBA" id="ARBA00022679"/>
    </source>
</evidence>
<dbReference type="InterPro" id="IPR003374">
    <property type="entry name" value="ApbE-like_sf"/>
</dbReference>
<keyword evidence="4 10" id="KW-0808">Transferase</keyword>
<dbReference type="PANTHER" id="PTHR30040">
    <property type="entry name" value="THIAMINE BIOSYNTHESIS LIPOPROTEIN APBE"/>
    <property type="match status" value="1"/>
</dbReference>
<accession>A0A1M7KVI5</accession>
<evidence type="ECO:0000256" key="6">
    <source>
        <dbReference type="ARBA" id="ARBA00022827"/>
    </source>
</evidence>
<comment type="catalytic activity">
    <reaction evidence="9 10">
        <text>L-threonyl-[protein] + FAD = FMN-L-threonyl-[protein] + AMP + H(+)</text>
        <dbReference type="Rhea" id="RHEA:36847"/>
        <dbReference type="Rhea" id="RHEA-COMP:11060"/>
        <dbReference type="Rhea" id="RHEA-COMP:11061"/>
        <dbReference type="ChEBI" id="CHEBI:15378"/>
        <dbReference type="ChEBI" id="CHEBI:30013"/>
        <dbReference type="ChEBI" id="CHEBI:57692"/>
        <dbReference type="ChEBI" id="CHEBI:74257"/>
        <dbReference type="ChEBI" id="CHEBI:456215"/>
        <dbReference type="EC" id="2.7.1.180"/>
    </reaction>
</comment>
<keyword evidence="14" id="KW-1185">Reference proteome</keyword>
<protein>
    <recommendedName>
        <fullName evidence="2 10">FAD:protein FMN transferase</fullName>
        <ecNumber evidence="1 10">2.7.1.180</ecNumber>
    </recommendedName>
    <alternativeName>
        <fullName evidence="8 10">Flavin transferase</fullName>
    </alternativeName>
</protein>
<keyword evidence="12" id="KW-0732">Signal</keyword>
<evidence type="ECO:0000256" key="9">
    <source>
        <dbReference type="ARBA" id="ARBA00048540"/>
    </source>
</evidence>
<feature type="binding site" evidence="11">
    <location>
        <position position="168"/>
    </location>
    <ligand>
        <name>Mg(2+)</name>
        <dbReference type="ChEBI" id="CHEBI:18420"/>
    </ligand>
</feature>
<dbReference type="RefSeq" id="WP_073208655.1">
    <property type="nucleotide sequence ID" value="NZ_FRCL01000006.1"/>
</dbReference>
<evidence type="ECO:0000256" key="3">
    <source>
        <dbReference type="ARBA" id="ARBA00022630"/>
    </source>
</evidence>
<dbReference type="EC" id="2.7.1.180" evidence="1 10"/>
<dbReference type="AlphaFoldDB" id="A0A1M7KVI5"/>
<feature type="chain" id="PRO_5039894066" description="FAD:protein FMN transferase" evidence="12">
    <location>
        <begin position="19"/>
        <end position="329"/>
    </location>
</feature>
<evidence type="ECO:0000256" key="10">
    <source>
        <dbReference type="PIRNR" id="PIRNR006268"/>
    </source>
</evidence>
<dbReference type="STRING" id="178356.SAMN05216269_106103"/>
<dbReference type="PIRSF" id="PIRSF006268">
    <property type="entry name" value="ApbE"/>
    <property type="match status" value="1"/>
</dbReference>
<feature type="binding site" evidence="11">
    <location>
        <position position="280"/>
    </location>
    <ligand>
        <name>Mg(2+)</name>
        <dbReference type="ChEBI" id="CHEBI:18420"/>
    </ligand>
</feature>
<feature type="signal peptide" evidence="12">
    <location>
        <begin position="1"/>
        <end position="18"/>
    </location>
</feature>
<evidence type="ECO:0000256" key="5">
    <source>
        <dbReference type="ARBA" id="ARBA00022723"/>
    </source>
</evidence>
<reference evidence="14" key="1">
    <citation type="submission" date="2016-11" db="EMBL/GenBank/DDBJ databases">
        <authorList>
            <person name="Varghese N."/>
            <person name="Submissions S."/>
        </authorList>
    </citation>
    <scope>NUCLEOTIDE SEQUENCE [LARGE SCALE GENOMIC DNA]</scope>
    <source>
        <strain evidence="14">CGMCC 1.2749</strain>
    </source>
</reference>
<evidence type="ECO:0000256" key="1">
    <source>
        <dbReference type="ARBA" id="ARBA00011955"/>
    </source>
</evidence>
<dbReference type="OrthoDB" id="9778595at2"/>
<evidence type="ECO:0000256" key="12">
    <source>
        <dbReference type="SAM" id="SignalP"/>
    </source>
</evidence>
<dbReference type="SUPFAM" id="SSF143631">
    <property type="entry name" value="ApbE-like"/>
    <property type="match status" value="1"/>
</dbReference>
<keyword evidence="13" id="KW-0449">Lipoprotein</keyword>
<sequence length="329" mass="35911">MRLIIFISFLFTATLGSAQVTQKSTLSMLGSPFEMTVVAKDIPEADYYIGMSVAEVSRIENLISDWIPTTPISQVNKYAGIKPVKVPQEVFDLVERSIKISELTSGAFDISYASMDKIWKFDGSMTKMPTPEEIKNSVSKVGFKNIILDHKNSTIFLKLEGMKLGLGGIGQGFIADKIKSLLISKGVVAGIVNISGDINTWGKQTNGEKWKVGIKNPLNKNKIFATFPLEDSAVETSGSYEKFVTFNGKRYSHIIDTRTGYPSSGVISVSVFAKTTELADALATGIFVLGVDVGLDLVNQLPGIGCIYVDDSGKIFSSKNIDLKKYKDE</sequence>
<dbReference type="Gene3D" id="3.10.520.10">
    <property type="entry name" value="ApbE-like domains"/>
    <property type="match status" value="1"/>
</dbReference>
<dbReference type="EMBL" id="FRCL01000006">
    <property type="protein sequence ID" value="SHM69599.1"/>
    <property type="molecule type" value="Genomic_DNA"/>
</dbReference>
<evidence type="ECO:0000313" key="13">
    <source>
        <dbReference type="EMBL" id="SHM69599.1"/>
    </source>
</evidence>
<comment type="cofactor">
    <cofactor evidence="11">
        <name>Mg(2+)</name>
        <dbReference type="ChEBI" id="CHEBI:18420"/>
    </cofactor>
    <cofactor evidence="11">
        <name>Mn(2+)</name>
        <dbReference type="ChEBI" id="CHEBI:29035"/>
    </cofactor>
    <text evidence="11">Magnesium. Can also use manganese.</text>
</comment>
<keyword evidence="5 10" id="KW-0479">Metal-binding</keyword>
<gene>
    <name evidence="13" type="ORF">SAMN05216269_106103</name>
</gene>
<dbReference type="Pfam" id="PF02424">
    <property type="entry name" value="ApbE"/>
    <property type="match status" value="1"/>
</dbReference>
<evidence type="ECO:0000313" key="14">
    <source>
        <dbReference type="Proteomes" id="UP000184092"/>
    </source>
</evidence>
<comment type="similarity">
    <text evidence="10">Belongs to the ApbE family.</text>
</comment>
<keyword evidence="7 10" id="KW-0460">Magnesium</keyword>
<dbReference type="InterPro" id="IPR024932">
    <property type="entry name" value="ApbE"/>
</dbReference>
<proteinExistence type="inferred from homology"/>
<dbReference type="PANTHER" id="PTHR30040:SF2">
    <property type="entry name" value="FAD:PROTEIN FMN TRANSFERASE"/>
    <property type="match status" value="1"/>
</dbReference>
<organism evidence="13 14">
    <name type="scientific">Flavobacterium xinjiangense</name>
    <dbReference type="NCBI Taxonomy" id="178356"/>
    <lineage>
        <taxon>Bacteria</taxon>
        <taxon>Pseudomonadati</taxon>
        <taxon>Bacteroidota</taxon>
        <taxon>Flavobacteriia</taxon>
        <taxon>Flavobacteriales</taxon>
        <taxon>Flavobacteriaceae</taxon>
        <taxon>Flavobacterium</taxon>
    </lineage>
</organism>
<dbReference type="GO" id="GO:0016740">
    <property type="term" value="F:transferase activity"/>
    <property type="evidence" value="ECO:0007669"/>
    <property type="project" value="UniProtKB-UniRule"/>
</dbReference>
<evidence type="ECO:0000256" key="2">
    <source>
        <dbReference type="ARBA" id="ARBA00016337"/>
    </source>
</evidence>
<keyword evidence="6 10" id="KW-0274">FAD</keyword>
<dbReference type="GO" id="GO:0046872">
    <property type="term" value="F:metal ion binding"/>
    <property type="evidence" value="ECO:0007669"/>
    <property type="project" value="UniProtKB-UniRule"/>
</dbReference>
<evidence type="ECO:0000256" key="7">
    <source>
        <dbReference type="ARBA" id="ARBA00022842"/>
    </source>
</evidence>